<gene>
    <name evidence="5" type="ORF">JOE57_001632</name>
</gene>
<keyword evidence="2" id="KW-0238">DNA-binding</keyword>
<name>A0ABS2RI90_9ACTN</name>
<evidence type="ECO:0000313" key="6">
    <source>
        <dbReference type="Proteomes" id="UP000704762"/>
    </source>
</evidence>
<proteinExistence type="predicted"/>
<organism evidence="5 6">
    <name type="scientific">Microlunatus panaciterrae</name>
    <dbReference type="NCBI Taxonomy" id="400768"/>
    <lineage>
        <taxon>Bacteria</taxon>
        <taxon>Bacillati</taxon>
        <taxon>Actinomycetota</taxon>
        <taxon>Actinomycetes</taxon>
        <taxon>Propionibacteriales</taxon>
        <taxon>Propionibacteriaceae</taxon>
        <taxon>Microlunatus</taxon>
    </lineage>
</organism>
<feature type="domain" description="HTH lacI-type" evidence="4">
    <location>
        <begin position="11"/>
        <end position="65"/>
    </location>
</feature>
<dbReference type="SMART" id="SM00354">
    <property type="entry name" value="HTH_LACI"/>
    <property type="match status" value="1"/>
</dbReference>
<dbReference type="SUPFAM" id="SSF53822">
    <property type="entry name" value="Periplasmic binding protein-like I"/>
    <property type="match status" value="1"/>
</dbReference>
<dbReference type="PROSITE" id="PS00356">
    <property type="entry name" value="HTH_LACI_1"/>
    <property type="match status" value="1"/>
</dbReference>
<dbReference type="Proteomes" id="UP000704762">
    <property type="component" value="Unassembled WGS sequence"/>
</dbReference>
<evidence type="ECO:0000256" key="3">
    <source>
        <dbReference type="ARBA" id="ARBA00023163"/>
    </source>
</evidence>
<dbReference type="PROSITE" id="PS50932">
    <property type="entry name" value="HTH_LACI_2"/>
    <property type="match status" value="1"/>
</dbReference>
<dbReference type="PANTHER" id="PTHR30146">
    <property type="entry name" value="LACI-RELATED TRANSCRIPTIONAL REPRESSOR"/>
    <property type="match status" value="1"/>
</dbReference>
<dbReference type="RefSeq" id="WP_204917224.1">
    <property type="nucleotide sequence ID" value="NZ_BAAAQP010000002.1"/>
</dbReference>
<dbReference type="PANTHER" id="PTHR30146:SF109">
    <property type="entry name" value="HTH-TYPE TRANSCRIPTIONAL REGULATOR GALS"/>
    <property type="match status" value="1"/>
</dbReference>
<dbReference type="SUPFAM" id="SSF47413">
    <property type="entry name" value="lambda repressor-like DNA-binding domains"/>
    <property type="match status" value="1"/>
</dbReference>
<dbReference type="InterPro" id="IPR010982">
    <property type="entry name" value="Lambda_DNA-bd_dom_sf"/>
</dbReference>
<dbReference type="CDD" id="cd01392">
    <property type="entry name" value="HTH_LacI"/>
    <property type="match status" value="1"/>
</dbReference>
<reference evidence="5 6" key="1">
    <citation type="submission" date="2021-01" db="EMBL/GenBank/DDBJ databases">
        <title>Sequencing the genomes of 1000 actinobacteria strains.</title>
        <authorList>
            <person name="Klenk H.-P."/>
        </authorList>
    </citation>
    <scope>NUCLEOTIDE SEQUENCE [LARGE SCALE GENOMIC DNA]</scope>
    <source>
        <strain evidence="5 6">DSM 18662</strain>
    </source>
</reference>
<keyword evidence="6" id="KW-1185">Reference proteome</keyword>
<sequence>MGTGRGAGRGVVMVDVARTVGVSQKTVSRVINGAPHVRPEIRARVLAAIEELGYRPNVAARALVMQRTHVIGVLAVATSLFGPASRVFSLEHAARQRGYELALASLPEVSPDELRRAIHGLLARGVEGIVFEVPNHLIEVDDALLGGVPVATSVGQIPHVARQAVIDSSQAEGGRLATQHLLDLGHQTVWHLAGPPEWDAARERCEGWASTLAKAGRQRPPVLYGDWSARSGYQLGRQLAERDDATAVFAANDHQAMGLMCALAEAGRSIPGDVSVVGFDDVPEAEFQMVPLTTIRTDEAIISHAVLSTLVALIEGREPALEQVEVHRELVVRRSSGPPRPTPSGPP</sequence>
<evidence type="ECO:0000259" key="4">
    <source>
        <dbReference type="PROSITE" id="PS50932"/>
    </source>
</evidence>
<keyword evidence="3" id="KW-0804">Transcription</keyword>
<keyword evidence="1" id="KW-0805">Transcription regulation</keyword>
<dbReference type="Gene3D" id="3.40.50.2300">
    <property type="match status" value="2"/>
</dbReference>
<evidence type="ECO:0000313" key="5">
    <source>
        <dbReference type="EMBL" id="MBM7798711.1"/>
    </source>
</evidence>
<dbReference type="CDD" id="cd01574">
    <property type="entry name" value="PBP1_LacI"/>
    <property type="match status" value="1"/>
</dbReference>
<accession>A0ABS2RI90</accession>
<dbReference type="InterPro" id="IPR000843">
    <property type="entry name" value="HTH_LacI"/>
</dbReference>
<comment type="caution">
    <text evidence="5">The sequence shown here is derived from an EMBL/GenBank/DDBJ whole genome shotgun (WGS) entry which is preliminary data.</text>
</comment>
<dbReference type="EMBL" id="JAFBCF010000001">
    <property type="protein sequence ID" value="MBM7798711.1"/>
    <property type="molecule type" value="Genomic_DNA"/>
</dbReference>
<protein>
    <submittedName>
        <fullName evidence="5">LacI family transcriptional regulator</fullName>
    </submittedName>
</protein>
<evidence type="ECO:0000256" key="2">
    <source>
        <dbReference type="ARBA" id="ARBA00023125"/>
    </source>
</evidence>
<evidence type="ECO:0000256" key="1">
    <source>
        <dbReference type="ARBA" id="ARBA00023015"/>
    </source>
</evidence>
<dbReference type="InterPro" id="IPR046335">
    <property type="entry name" value="LacI/GalR-like_sensor"/>
</dbReference>
<dbReference type="Pfam" id="PF00356">
    <property type="entry name" value="LacI"/>
    <property type="match status" value="1"/>
</dbReference>
<dbReference type="Gene3D" id="1.10.260.40">
    <property type="entry name" value="lambda repressor-like DNA-binding domains"/>
    <property type="match status" value="1"/>
</dbReference>
<dbReference type="Pfam" id="PF13377">
    <property type="entry name" value="Peripla_BP_3"/>
    <property type="match status" value="1"/>
</dbReference>
<dbReference type="InterPro" id="IPR028082">
    <property type="entry name" value="Peripla_BP_I"/>
</dbReference>